<dbReference type="InterPro" id="IPR006707">
    <property type="entry name" value="T7SS_EccD"/>
</dbReference>
<name>A0A1A2ZIL3_9MYCO</name>
<reference evidence="10" key="1">
    <citation type="submission" date="2016-06" db="EMBL/GenBank/DDBJ databases">
        <authorList>
            <person name="Sutton G."/>
            <person name="Brinkac L."/>
            <person name="Sanka R."/>
            <person name="Adams M."/>
            <person name="Lau E."/>
            <person name="Sam S."/>
            <person name="Sreng N."/>
            <person name="Him V."/>
            <person name="Kerleguer A."/>
            <person name="Cheng S."/>
        </authorList>
    </citation>
    <scope>NUCLEOTIDE SEQUENCE [LARGE SCALE GENOMIC DNA]</scope>
    <source>
        <strain evidence="10">E861</strain>
    </source>
</reference>
<feature type="transmembrane region" description="Helical" evidence="7">
    <location>
        <begin position="386"/>
        <end position="406"/>
    </location>
</feature>
<dbReference type="NCBIfam" id="TIGR03920">
    <property type="entry name" value="T7SS_EccD"/>
    <property type="match status" value="1"/>
</dbReference>
<dbReference type="Proteomes" id="UP000093592">
    <property type="component" value="Unassembled WGS sequence"/>
</dbReference>
<dbReference type="InterPro" id="IPR044049">
    <property type="entry name" value="EccD_transm"/>
</dbReference>
<dbReference type="Pfam" id="PF08817">
    <property type="entry name" value="YukD"/>
    <property type="match status" value="1"/>
</dbReference>
<keyword evidence="3" id="KW-1003">Cell membrane</keyword>
<dbReference type="InterPro" id="IPR024962">
    <property type="entry name" value="YukD-like"/>
</dbReference>
<feature type="transmembrane region" description="Helical" evidence="7">
    <location>
        <begin position="333"/>
        <end position="350"/>
    </location>
</feature>
<proteinExistence type="inferred from homology"/>
<feature type="transmembrane region" description="Helical" evidence="7">
    <location>
        <begin position="169"/>
        <end position="191"/>
    </location>
</feature>
<feature type="transmembrane region" description="Helical" evidence="7">
    <location>
        <begin position="418"/>
        <end position="444"/>
    </location>
</feature>
<evidence type="ECO:0000256" key="2">
    <source>
        <dbReference type="ARBA" id="ARBA00006162"/>
    </source>
</evidence>
<feature type="transmembrane region" description="Helical" evidence="7">
    <location>
        <begin position="359"/>
        <end position="380"/>
    </location>
</feature>
<feature type="transmembrane region" description="Helical" evidence="7">
    <location>
        <begin position="306"/>
        <end position="327"/>
    </location>
</feature>
<evidence type="ECO:0000256" key="4">
    <source>
        <dbReference type="ARBA" id="ARBA00022692"/>
    </source>
</evidence>
<evidence type="ECO:0000256" key="1">
    <source>
        <dbReference type="ARBA" id="ARBA00004651"/>
    </source>
</evidence>
<keyword evidence="6 7" id="KW-0472">Membrane</keyword>
<comment type="similarity">
    <text evidence="2">Belongs to the EccD/Snm4 family.</text>
</comment>
<keyword evidence="4 7" id="KW-0812">Transmembrane</keyword>
<evidence type="ECO:0000256" key="7">
    <source>
        <dbReference type="SAM" id="Phobius"/>
    </source>
</evidence>
<feature type="transmembrane region" description="Helical" evidence="7">
    <location>
        <begin position="111"/>
        <end position="129"/>
    </location>
</feature>
<keyword evidence="5 7" id="KW-1133">Transmembrane helix</keyword>
<comment type="subcellular location">
    <subcellularLocation>
        <location evidence="1">Cell membrane</location>
        <topology evidence="1">Multi-pass membrane protein</topology>
    </subcellularLocation>
</comment>
<protein>
    <submittedName>
        <fullName evidence="9">Type VII secretion integral membrane protein EccD</fullName>
    </submittedName>
</protein>
<feature type="transmembrane region" description="Helical" evidence="7">
    <location>
        <begin position="12"/>
        <end position="30"/>
    </location>
</feature>
<dbReference type="Pfam" id="PF19053">
    <property type="entry name" value="EccD"/>
    <property type="match status" value="1"/>
</dbReference>
<evidence type="ECO:0000256" key="5">
    <source>
        <dbReference type="ARBA" id="ARBA00022989"/>
    </source>
</evidence>
<dbReference type="EMBL" id="LZKJ01000054">
    <property type="protein sequence ID" value="OBI50095.1"/>
    <property type="molecule type" value="Genomic_DNA"/>
</dbReference>
<accession>A0A1A2ZIL3</accession>
<comment type="caution">
    <text evidence="9">The sequence shown here is derived from an EMBL/GenBank/DDBJ whole genome shotgun (WGS) entry which is preliminary data.</text>
</comment>
<feature type="domain" description="EccD-like transmembrane" evidence="8">
    <location>
        <begin position="120"/>
        <end position="447"/>
    </location>
</feature>
<feature type="transmembrane region" description="Helical" evidence="7">
    <location>
        <begin position="141"/>
        <end position="162"/>
    </location>
</feature>
<evidence type="ECO:0000313" key="9">
    <source>
        <dbReference type="EMBL" id="OBI50095.1"/>
    </source>
</evidence>
<feature type="transmembrane region" description="Helical" evidence="7">
    <location>
        <begin position="197"/>
        <end position="215"/>
    </location>
</feature>
<organism evidence="9 10">
    <name type="scientific">Mycobacterium kyorinense</name>
    <dbReference type="NCBI Taxonomy" id="487514"/>
    <lineage>
        <taxon>Bacteria</taxon>
        <taxon>Bacillati</taxon>
        <taxon>Actinomycetota</taxon>
        <taxon>Actinomycetes</taxon>
        <taxon>Mycobacteriales</taxon>
        <taxon>Mycobacteriaceae</taxon>
        <taxon>Mycobacterium</taxon>
    </lineage>
</organism>
<evidence type="ECO:0000256" key="3">
    <source>
        <dbReference type="ARBA" id="ARBA00022475"/>
    </source>
</evidence>
<evidence type="ECO:0000313" key="10">
    <source>
        <dbReference type="Proteomes" id="UP000093592"/>
    </source>
</evidence>
<dbReference type="GO" id="GO:0005886">
    <property type="term" value="C:plasma membrane"/>
    <property type="evidence" value="ECO:0007669"/>
    <property type="project" value="UniProtKB-SubCell"/>
</dbReference>
<dbReference type="Gene3D" id="3.10.20.90">
    <property type="entry name" value="Phosphatidylinositol 3-kinase Catalytic Subunit, Chain A, domain 1"/>
    <property type="match status" value="1"/>
</dbReference>
<sequence length="449" mass="44749">MHADDVSVDLVLPGGVALTTLIPSIVDILGDRHVRYREPPAVRYQLALPGQAALDASKSLAQHGIRDGAVLSLFSSPTALAPPCFNDDAAEAVSATLLEHARPWTTRASQLAGALAAIWLAGLGALMLIRTMLVAADARHVGAATAVAAGAGCGALLAAVMAHRGFDDAVAGLALSLLATGFAAVAGALAVPGEVSAAKALLAAAAAAVTAVVAIHGSGCGTTTLTAVACAASVGALAALLRVAAAAPLQAVCAASAVISLALLQGAPRLSVMLAGLSPRLAAEPADEPLPELEDLRAKVFRADTWLTSLVGAFAVSSAFGAADAAVTTQPRMLGVAFAALTGVALLARARSQRGIPRVAVLVVTGSAALSVAFVVAATANARHVVWIAASAPTLAAIALTLGFIVPAITFSPVAQRFLALLECLVLAAIAPLACWICGFYTLARGLTP</sequence>
<dbReference type="AlphaFoldDB" id="A0A1A2ZIL3"/>
<evidence type="ECO:0000256" key="6">
    <source>
        <dbReference type="ARBA" id="ARBA00023136"/>
    </source>
</evidence>
<evidence type="ECO:0000259" key="8">
    <source>
        <dbReference type="Pfam" id="PF19053"/>
    </source>
</evidence>
<gene>
    <name evidence="9" type="ORF">A5707_15435</name>
</gene>
<dbReference type="PIRSF" id="PIRSF017804">
    <property type="entry name" value="Secretion_EccD1"/>
    <property type="match status" value="1"/>
</dbReference>